<organism evidence="1 2">
    <name type="scientific">Branchiostoma lanceolatum</name>
    <name type="common">Common lancelet</name>
    <name type="synonym">Amphioxus lanceolatum</name>
    <dbReference type="NCBI Taxonomy" id="7740"/>
    <lineage>
        <taxon>Eukaryota</taxon>
        <taxon>Metazoa</taxon>
        <taxon>Chordata</taxon>
        <taxon>Cephalochordata</taxon>
        <taxon>Leptocardii</taxon>
        <taxon>Amphioxiformes</taxon>
        <taxon>Branchiostomatidae</taxon>
        <taxon>Branchiostoma</taxon>
    </lineage>
</organism>
<protein>
    <submittedName>
        <fullName evidence="1">TMEM68 protein</fullName>
    </submittedName>
</protein>
<dbReference type="PANTHER" id="PTHR22753:SF14">
    <property type="entry name" value="MONOACYLGLYCEROL_DIACYLGLYCEROL O-ACYLTRANSFERASE"/>
    <property type="match status" value="1"/>
</dbReference>
<dbReference type="EMBL" id="OV696687">
    <property type="protein sequence ID" value="CAH1255121.1"/>
    <property type="molecule type" value="Genomic_DNA"/>
</dbReference>
<reference evidence="1" key="1">
    <citation type="submission" date="2022-01" db="EMBL/GenBank/DDBJ databases">
        <authorList>
            <person name="Braso-Vives M."/>
        </authorList>
    </citation>
    <scope>NUCLEOTIDE SEQUENCE</scope>
</reference>
<dbReference type="SUPFAM" id="SSF69593">
    <property type="entry name" value="Glycerol-3-phosphate (1)-acyltransferase"/>
    <property type="match status" value="1"/>
</dbReference>
<keyword evidence="2" id="KW-1185">Reference proteome</keyword>
<gene>
    <name evidence="1" type="primary">TMEM68</name>
    <name evidence="1" type="ORF">BLAG_LOCUS14286</name>
</gene>
<dbReference type="PANTHER" id="PTHR22753">
    <property type="entry name" value="TRANSMEMBRANE PROTEIN 68"/>
    <property type="match status" value="1"/>
</dbReference>
<name>A0A8J9ZI50_BRALA</name>
<dbReference type="GO" id="GO:0016020">
    <property type="term" value="C:membrane"/>
    <property type="evidence" value="ECO:0007669"/>
    <property type="project" value="TreeGrafter"/>
</dbReference>
<dbReference type="Proteomes" id="UP000838412">
    <property type="component" value="Chromosome 2"/>
</dbReference>
<dbReference type="CDD" id="cd07987">
    <property type="entry name" value="LPLAT_MGAT-like"/>
    <property type="match status" value="1"/>
</dbReference>
<evidence type="ECO:0000313" key="1">
    <source>
        <dbReference type="EMBL" id="CAH1255121.1"/>
    </source>
</evidence>
<dbReference type="AlphaFoldDB" id="A0A8J9ZI50"/>
<dbReference type="OrthoDB" id="44277at2759"/>
<evidence type="ECO:0000313" key="2">
    <source>
        <dbReference type="Proteomes" id="UP000838412"/>
    </source>
</evidence>
<proteinExistence type="predicted"/>
<accession>A0A8J9ZI50</accession>
<sequence>MTVYPPAGVATRHNSSDGFQVGCTCDSTSDTPPAGVDVRQISGDNVQVECKCESTSWPYRDWHARVRQSQVPNFRGARIPVPSSLNIAAWRSLLEGYHDADLCDLLEFGFPVNYESSQLPVVPHTNHPSALQYPSHVERYIRTELAHGATIGPLPREFFGTPLVCNPLQTVPKKGTADRRIVVVQLGTLQSWNLMLKVMCVTPGAPEDCIKLLQEGNLLSLSPGGVREALFGDEYYRLVWRNRMGFAKVAKKAKVPIYPMFTQNCREGFRSIRMGRHFLEWVYEKTRLPIVPIYGGFPVKFRTYIGDPIPYDPKVSAQELAVKTHNALEQMIDAHQKIPGTVFGALLDRIPVFSTEKQE</sequence>